<dbReference type="Pfam" id="PF22691">
    <property type="entry name" value="Thiolase_C_1"/>
    <property type="match status" value="1"/>
</dbReference>
<dbReference type="Pfam" id="PF00108">
    <property type="entry name" value="Thiolase_N"/>
    <property type="match status" value="1"/>
</dbReference>
<protein>
    <submittedName>
        <fullName evidence="3">Acetyl-CoA C-acetyltransferase</fullName>
    </submittedName>
</protein>
<comment type="caution">
    <text evidence="3">The sequence shown here is derived from an EMBL/GenBank/DDBJ whole genome shotgun (WGS) entry which is preliminary data.</text>
</comment>
<dbReference type="PANTHER" id="PTHR42870">
    <property type="entry name" value="ACETYL-COA C-ACETYLTRANSFERASE"/>
    <property type="match status" value="1"/>
</dbReference>
<evidence type="ECO:0000313" key="4">
    <source>
        <dbReference type="Proteomes" id="UP000580051"/>
    </source>
</evidence>
<organism evidence="3 4">
    <name type="scientific">Candidatus Hakubella thermalkaliphila</name>
    <dbReference type="NCBI Taxonomy" id="2754717"/>
    <lineage>
        <taxon>Bacteria</taxon>
        <taxon>Bacillati</taxon>
        <taxon>Actinomycetota</taxon>
        <taxon>Actinomycetota incertae sedis</taxon>
        <taxon>Candidatus Hakubellales</taxon>
        <taxon>Candidatus Hakubellaceae</taxon>
        <taxon>Candidatus Hakubella</taxon>
    </lineage>
</organism>
<feature type="domain" description="Thiolase C-terminal" evidence="2">
    <location>
        <begin position="243"/>
        <end position="388"/>
    </location>
</feature>
<feature type="domain" description="Thiolase N-terminal" evidence="1">
    <location>
        <begin position="21"/>
        <end position="227"/>
    </location>
</feature>
<dbReference type="SUPFAM" id="SSF53901">
    <property type="entry name" value="Thiolase-like"/>
    <property type="match status" value="2"/>
</dbReference>
<dbReference type="GO" id="GO:0016747">
    <property type="term" value="F:acyltransferase activity, transferring groups other than amino-acyl groups"/>
    <property type="evidence" value="ECO:0007669"/>
    <property type="project" value="InterPro"/>
</dbReference>
<dbReference type="AlphaFoldDB" id="A0A6V8NQB9"/>
<dbReference type="Gene3D" id="3.40.47.10">
    <property type="match status" value="1"/>
</dbReference>
<dbReference type="InterPro" id="IPR055140">
    <property type="entry name" value="Thiolase_C_2"/>
</dbReference>
<evidence type="ECO:0000259" key="1">
    <source>
        <dbReference type="Pfam" id="PF00108"/>
    </source>
</evidence>
<dbReference type="InterPro" id="IPR020616">
    <property type="entry name" value="Thiolase_N"/>
</dbReference>
<evidence type="ECO:0000313" key="3">
    <source>
        <dbReference type="EMBL" id="GFP21471.1"/>
    </source>
</evidence>
<sequence length="390" mass="40985">MRKVAVYGCGMNQFGMYEGGLVQMMAEVSLAAMDDAGVDKVDAVFVGNMGGGILNHQTGIASALVDCLSLYPAAAMLIENGPASGGAAVSAAFMAVASGLYDTVLVTGGEKMRTVSPWEVTDFVATLTHPEAEYIYGITLPALAGMFTRLYMEKYGVTAEHLAKVAIKNHLHALHNPYAHVQLAPVMEAILGSEDALVVNPYVADPLRFYDLCPVSDGAAALILSSSEVGNFKKPPVFIKGIGHATDTHTVHERKDPTDLAAVRLAAEKAYKMAGLGPKDVMVAELHDPFTILEIAESEEVGFFPKGEGHLALERGDTSLGGSTPINPSGGLKAKGHPVGATGVAQICELVWQLRGEAGKRQVKDAKVGLAVNLGGFGNNVVVTILAREE</sequence>
<dbReference type="InterPro" id="IPR016039">
    <property type="entry name" value="Thiolase-like"/>
</dbReference>
<accession>A0A6V8NQB9</accession>
<dbReference type="EMBL" id="BLRV01000052">
    <property type="protein sequence ID" value="GFP21471.1"/>
    <property type="molecule type" value="Genomic_DNA"/>
</dbReference>
<dbReference type="RefSeq" id="WP_176226605.1">
    <property type="nucleotide sequence ID" value="NZ_BLRV01000052.1"/>
</dbReference>
<dbReference type="Proteomes" id="UP000580051">
    <property type="component" value="Unassembled WGS sequence"/>
</dbReference>
<dbReference type="CDD" id="cd00829">
    <property type="entry name" value="SCP-x_thiolase"/>
    <property type="match status" value="1"/>
</dbReference>
<dbReference type="InterPro" id="IPR002155">
    <property type="entry name" value="Thiolase"/>
</dbReference>
<dbReference type="PIRSF" id="PIRSF000429">
    <property type="entry name" value="Ac-CoA_Ac_transf"/>
    <property type="match status" value="1"/>
</dbReference>
<name>A0A6V8NQB9_9ACTN</name>
<dbReference type="PANTHER" id="PTHR42870:SF1">
    <property type="entry name" value="NON-SPECIFIC LIPID-TRANSFER PROTEIN-LIKE 2"/>
    <property type="match status" value="1"/>
</dbReference>
<gene>
    <name evidence="3" type="ORF">HKBW3S06_00698</name>
</gene>
<proteinExistence type="predicted"/>
<evidence type="ECO:0000259" key="2">
    <source>
        <dbReference type="Pfam" id="PF22691"/>
    </source>
</evidence>
<keyword evidence="3" id="KW-0808">Transferase</keyword>
<reference evidence="3 4" key="1">
    <citation type="journal article" date="2020" name="Front. Microbiol.">
        <title>Single-cell genomics of novel Actinobacteria with the Wood-Ljungdahl pathway discovered in a serpentinizing system.</title>
        <authorList>
            <person name="Merino N."/>
            <person name="Kawai M."/>
            <person name="Boyd E.S."/>
            <person name="Colman D.R."/>
            <person name="McGlynn S.E."/>
            <person name="Nealson K.H."/>
            <person name="Kurokawa K."/>
            <person name="Hongoh Y."/>
        </authorList>
    </citation>
    <scope>NUCLEOTIDE SEQUENCE [LARGE SCALE GENOMIC DNA]</scope>
    <source>
        <strain evidence="3 4">S06</strain>
    </source>
</reference>